<proteinExistence type="predicted"/>
<protein>
    <submittedName>
        <fullName evidence="1">Uncharacterized protein</fullName>
    </submittedName>
</protein>
<accession>K7RUH6</accession>
<gene>
    <name evidence="1" type="ordered locus">PACID_22830</name>
</gene>
<dbReference type="AlphaFoldDB" id="K7RUH6"/>
<dbReference type="PATRIC" id="fig|1171373.8.peg.2259"/>
<evidence type="ECO:0000313" key="2">
    <source>
        <dbReference type="Proteomes" id="UP000000214"/>
    </source>
</evidence>
<dbReference type="Proteomes" id="UP000000214">
    <property type="component" value="Chromosome"/>
</dbReference>
<dbReference type="KEGG" id="pbo:PACID_22830"/>
<evidence type="ECO:0000313" key="1">
    <source>
        <dbReference type="EMBL" id="AFV90066.1"/>
    </source>
</evidence>
<reference evidence="1 2" key="1">
    <citation type="journal article" date="2012" name="BMC Genomics">
        <title>The genome sequence of Propionibacterium acidipropionici provides insights into its biotechnological and industrial potential.</title>
        <authorList>
            <person name="Parizzi L.P."/>
            <person name="Grassi M.C."/>
            <person name="Llerena L.A."/>
            <person name="Carazzolle M.F."/>
            <person name="Queiroz V.L."/>
            <person name="Lunardi I."/>
            <person name="Zeidler A.F."/>
            <person name="Teixeira P.J."/>
            <person name="Mieczkowski P."/>
            <person name="Rincones J."/>
            <person name="Pereira G.A."/>
        </authorList>
    </citation>
    <scope>NUCLEOTIDE SEQUENCE [LARGE SCALE GENOMIC DNA]</scope>
    <source>
        <strain evidence="2">ATCC 4875 / DSM 20272 / JCM 6432 / NBRC 12425 / NCIMB 8070</strain>
    </source>
</reference>
<organism evidence="1 2">
    <name type="scientific">Acidipropionibacterium acidipropionici (strain ATCC 4875 / DSM 20272 / JCM 6432 / NBRC 12425 / NCIMB 8070 / 4)</name>
    <name type="common">Propionibacterium acidipropionici</name>
    <dbReference type="NCBI Taxonomy" id="1171373"/>
    <lineage>
        <taxon>Bacteria</taxon>
        <taxon>Bacillati</taxon>
        <taxon>Actinomycetota</taxon>
        <taxon>Actinomycetes</taxon>
        <taxon>Propionibacteriales</taxon>
        <taxon>Propionibacteriaceae</taxon>
        <taxon>Acidipropionibacterium</taxon>
    </lineage>
</organism>
<dbReference type="EMBL" id="CP003493">
    <property type="protein sequence ID" value="AFV90066.1"/>
    <property type="molecule type" value="Genomic_DNA"/>
</dbReference>
<sequence length="43" mass="4575">MAVYVASKSHLSARGLENVMVHAGHVTDALGAAMMHEVTRARV</sequence>
<dbReference type="HOGENOM" id="CLU_3237992_0_0_11"/>
<name>K7RUH6_ACIA4</name>